<protein>
    <submittedName>
        <fullName evidence="2">Phosphotransferase enzyme family protein</fullName>
    </submittedName>
</protein>
<dbReference type="eggNOG" id="ENOG502SNEF">
    <property type="taxonomic scope" value="Eukaryota"/>
</dbReference>
<dbReference type="GO" id="GO:0016740">
    <property type="term" value="F:transferase activity"/>
    <property type="evidence" value="ECO:0007669"/>
    <property type="project" value="UniProtKB-KW"/>
</dbReference>
<reference evidence="2 3" key="1">
    <citation type="journal article" date="2013" name="BMC Genomics">
        <title>The genome and transcriptome of the pine saprophyte Ophiostoma piceae, and a comparison with the bark beetle-associated pine pathogen Grosmannia clavigera.</title>
        <authorList>
            <person name="Haridas S."/>
            <person name="Wang Y."/>
            <person name="Lim L."/>
            <person name="Massoumi Alamouti S."/>
            <person name="Jackman S."/>
            <person name="Docking R."/>
            <person name="Robertson G."/>
            <person name="Birol I."/>
            <person name="Bohlmann J."/>
            <person name="Breuil C."/>
        </authorList>
    </citation>
    <scope>NUCLEOTIDE SEQUENCE [LARGE SCALE GENOMIC DNA]</scope>
    <source>
        <strain evidence="2 3">UAMH 11346</strain>
    </source>
</reference>
<feature type="compositionally biased region" description="Low complexity" evidence="1">
    <location>
        <begin position="114"/>
        <end position="162"/>
    </location>
</feature>
<dbReference type="HOGENOM" id="CLU_466208_0_0_1"/>
<feature type="compositionally biased region" description="Basic and acidic residues" evidence="1">
    <location>
        <begin position="261"/>
        <end position="275"/>
    </location>
</feature>
<feature type="compositionally biased region" description="Low complexity" evidence="1">
    <location>
        <begin position="176"/>
        <end position="189"/>
    </location>
</feature>
<dbReference type="Proteomes" id="UP000016923">
    <property type="component" value="Unassembled WGS sequence"/>
</dbReference>
<evidence type="ECO:0000256" key="1">
    <source>
        <dbReference type="SAM" id="MobiDB-lite"/>
    </source>
</evidence>
<dbReference type="EMBL" id="KE148146">
    <property type="protein sequence ID" value="EPE10441.1"/>
    <property type="molecule type" value="Genomic_DNA"/>
</dbReference>
<proteinExistence type="predicted"/>
<organism evidence="2 3">
    <name type="scientific">Ophiostoma piceae (strain UAMH 11346)</name>
    <name type="common">Sap stain fungus</name>
    <dbReference type="NCBI Taxonomy" id="1262450"/>
    <lineage>
        <taxon>Eukaryota</taxon>
        <taxon>Fungi</taxon>
        <taxon>Dikarya</taxon>
        <taxon>Ascomycota</taxon>
        <taxon>Pezizomycotina</taxon>
        <taxon>Sordariomycetes</taxon>
        <taxon>Sordariomycetidae</taxon>
        <taxon>Ophiostomatales</taxon>
        <taxon>Ophiostomataceae</taxon>
        <taxon>Ophiostoma</taxon>
    </lineage>
</organism>
<dbReference type="AlphaFoldDB" id="S3CED7"/>
<dbReference type="STRING" id="1262450.S3CED7"/>
<gene>
    <name evidence="2" type="ORF">F503_05536</name>
</gene>
<dbReference type="VEuPathDB" id="FungiDB:F503_05536"/>
<name>S3CED7_OPHP1</name>
<keyword evidence="2" id="KW-0808">Transferase</keyword>
<dbReference type="PANTHER" id="PTHR21310:SF37">
    <property type="entry name" value="AMINOGLYCOSIDE PHOSPHOTRANSFERASE DOMAIN-CONTAINING PROTEIN"/>
    <property type="match status" value="1"/>
</dbReference>
<dbReference type="InterPro" id="IPR051678">
    <property type="entry name" value="AGP_Transferase"/>
</dbReference>
<dbReference type="InterPro" id="IPR011009">
    <property type="entry name" value="Kinase-like_dom_sf"/>
</dbReference>
<evidence type="ECO:0000313" key="3">
    <source>
        <dbReference type="Proteomes" id="UP000016923"/>
    </source>
</evidence>
<dbReference type="PANTHER" id="PTHR21310">
    <property type="entry name" value="AMINOGLYCOSIDE PHOSPHOTRANSFERASE-RELATED-RELATED"/>
    <property type="match status" value="1"/>
</dbReference>
<keyword evidence="3" id="KW-1185">Reference proteome</keyword>
<feature type="compositionally biased region" description="Low complexity" evidence="1">
    <location>
        <begin position="83"/>
        <end position="103"/>
    </location>
</feature>
<feature type="region of interest" description="Disordered" evidence="1">
    <location>
        <begin position="176"/>
        <end position="206"/>
    </location>
</feature>
<sequence length="648" mass="71842">MDIFYMDNTFPPTYEQKVSYQKAFIEAIDPDTVCRLASLHNGGKPCRIFKEKAHGSFNVCFFVEFIDEEPVTDIYHASSADGTPATNAEATAHAEATANPTATLYSKDTESPAEETTATTIAAGATTDATSEITATIDGSSSSTTTAATDGNATPATSDGATETTDIAAADAVTTVPIATAETTPADDAASSKPGDKKDADTTKPTTKWVVRIPTLPTVQEPWEKIRGEVATIRHVEANTKIKVPHVHAFGPAVITNGLEEADKTEDGEVKEETQGQRPEPPVKTNDSNPIGHAYMIIDYIAGDKMDIVGFLKSEQKKRFHFLGQLIDVFAELVCHEFDKGGSLTLDEADEPVLGPMQSMHLDGLQMDLGNKGNTWTPTEGWKKRRRAPKSTMILSAADYALFQYRLIYEAYLQPSTNAVLKNLQFEEMILHDAKGFIFGAINYEQNHGPFVLNHTDLRWSNIIVNDNFDILGIVDWEWSAVIPLQFLVPPFWISGEEAHHVGRDKYWMTLYSLKSILDKRQKDSPSPGHLKLGKAWASLCRQPDSFVVSYLLRHHHEFIAIYKFSVLHEKRKLSPDEFIKHYLGLTSKDSPLEKEAKRKLEYAQKYVQYLHDNGLFVEGENSLDMEKKEDDEEAAAIMSQAATGDRA</sequence>
<accession>S3CED7</accession>
<feature type="region of interest" description="Disordered" evidence="1">
    <location>
        <begin position="77"/>
        <end position="162"/>
    </location>
</feature>
<evidence type="ECO:0000313" key="2">
    <source>
        <dbReference type="EMBL" id="EPE10441.1"/>
    </source>
</evidence>
<dbReference type="OrthoDB" id="10003767at2759"/>
<feature type="region of interest" description="Disordered" evidence="1">
    <location>
        <begin position="257"/>
        <end position="290"/>
    </location>
</feature>
<feature type="region of interest" description="Disordered" evidence="1">
    <location>
        <begin position="622"/>
        <end position="648"/>
    </location>
</feature>
<dbReference type="SUPFAM" id="SSF56112">
    <property type="entry name" value="Protein kinase-like (PK-like)"/>
    <property type="match status" value="1"/>
</dbReference>